<feature type="compositionally biased region" description="Polar residues" evidence="1">
    <location>
        <begin position="50"/>
        <end position="60"/>
    </location>
</feature>
<dbReference type="GO" id="GO:0007623">
    <property type="term" value="P:circadian rhythm"/>
    <property type="evidence" value="ECO:0007669"/>
    <property type="project" value="InterPro"/>
</dbReference>
<reference evidence="2" key="2">
    <citation type="submission" date="2012-06" db="EMBL/GenBank/DDBJ databases">
        <title>Annotation of the Genome Sequence of Fusarium oxysporum Fo47.</title>
        <authorList>
            <consortium name="The Broad Institute Genomics Platform"/>
            <person name="Ma L.-J."/>
            <person name="Corby-Kistler H."/>
            <person name="Broz K."/>
            <person name="Gale L.R."/>
            <person name="Jonkers W."/>
            <person name="O'Donnell K."/>
            <person name="Ploetz R."/>
            <person name="Steinberg C."/>
            <person name="Schwartz D.C."/>
            <person name="VanEtten H."/>
            <person name="Zhou S."/>
            <person name="Young S.K."/>
            <person name="Zeng Q."/>
            <person name="Gargeya S."/>
            <person name="Fitzgerald M."/>
            <person name="Abouelleil A."/>
            <person name="Alvarado L."/>
            <person name="Chapman S.B."/>
            <person name="Gainer-Dewar J."/>
            <person name="Goldberg J."/>
            <person name="Griggs A."/>
            <person name="Gujja S."/>
            <person name="Hansen M."/>
            <person name="Howarth C."/>
            <person name="Imamovic A."/>
            <person name="Ireland A."/>
            <person name="Larimer J."/>
            <person name="McCowan C."/>
            <person name="Murphy C."/>
            <person name="Pearson M."/>
            <person name="Poon T.W."/>
            <person name="Priest M."/>
            <person name="Roberts A."/>
            <person name="Saif S."/>
            <person name="Shea T."/>
            <person name="Sykes S."/>
            <person name="Wortman J."/>
            <person name="Nusbaum C."/>
            <person name="Birren B."/>
        </authorList>
    </citation>
    <scope>NUCLEOTIDE SEQUENCE</scope>
    <source>
        <strain evidence="2">Fo47</strain>
    </source>
</reference>
<dbReference type="EMBL" id="JH717932">
    <property type="protein sequence ID" value="EWZ28190.1"/>
    <property type="molecule type" value="Genomic_DNA"/>
</dbReference>
<evidence type="ECO:0000256" key="1">
    <source>
        <dbReference type="SAM" id="MobiDB-lite"/>
    </source>
</evidence>
<sequence length="66" mass="6951">MDNDSPGVSGLGLNYSGGSAGKWQRHEGTITYYSGAPFCTDLSSDPVDLSPTTRTPSSAQNRKDAQ</sequence>
<evidence type="ECO:0000313" key="2">
    <source>
        <dbReference type="EMBL" id="EWZ28190.1"/>
    </source>
</evidence>
<protein>
    <submittedName>
        <fullName evidence="2">Uncharacterized protein</fullName>
    </submittedName>
</protein>
<dbReference type="InterPro" id="IPR018554">
    <property type="entry name" value="FRQ"/>
</dbReference>
<reference evidence="2" key="1">
    <citation type="submission" date="2011-06" db="EMBL/GenBank/DDBJ databases">
        <title>The Genome Sequence of Fusarium oxysporum Fo47.</title>
        <authorList>
            <consortium name="The Broad Institute Genome Sequencing Platform"/>
            <person name="Ma L.-J."/>
            <person name="Gale L.R."/>
            <person name="Schwartz D.C."/>
            <person name="Zhou S."/>
            <person name="Corby-Kistler H."/>
            <person name="Young S.K."/>
            <person name="Zeng Q."/>
            <person name="Gargeya S."/>
            <person name="Fitzgerald M."/>
            <person name="Haas B."/>
            <person name="Abouelleil A."/>
            <person name="Alvarado L."/>
            <person name="Arachchi H.M."/>
            <person name="Berlin A."/>
            <person name="Brown A."/>
            <person name="Chapman S.B."/>
            <person name="Chen Z."/>
            <person name="Dunbar C."/>
            <person name="Freedman E."/>
            <person name="Gearin G."/>
            <person name="Gellesch M."/>
            <person name="Goldberg J."/>
            <person name="Griggs A."/>
            <person name="Gujja S."/>
            <person name="Heiman D."/>
            <person name="Howarth C."/>
            <person name="Larson L."/>
            <person name="Lui A."/>
            <person name="MacDonald P.J.P."/>
            <person name="Mehta T."/>
            <person name="Montmayeur A."/>
            <person name="Murphy C."/>
            <person name="Neiman D."/>
            <person name="Pearson M."/>
            <person name="Priest M."/>
            <person name="Roberts A."/>
            <person name="Saif S."/>
            <person name="Shea T."/>
            <person name="Shenoy N."/>
            <person name="Sisk P."/>
            <person name="Stolte C."/>
            <person name="Sykes S."/>
            <person name="Wortman J."/>
            <person name="Nusbaum C."/>
            <person name="Birren B."/>
        </authorList>
    </citation>
    <scope>NUCLEOTIDE SEQUENCE [LARGE SCALE GENOMIC DNA]</scope>
    <source>
        <strain evidence="2">Fo47</strain>
    </source>
</reference>
<dbReference type="GO" id="GO:0005634">
    <property type="term" value="C:nucleus"/>
    <property type="evidence" value="ECO:0007669"/>
    <property type="project" value="InterPro"/>
</dbReference>
<proteinExistence type="predicted"/>
<dbReference type="GO" id="GO:0005737">
    <property type="term" value="C:cytoplasm"/>
    <property type="evidence" value="ECO:0007669"/>
    <property type="project" value="InterPro"/>
</dbReference>
<dbReference type="Pfam" id="PF09421">
    <property type="entry name" value="FRQ"/>
    <property type="match status" value="1"/>
</dbReference>
<accession>W9JET6</accession>
<dbReference type="AlphaFoldDB" id="W9JET6"/>
<dbReference type="Proteomes" id="UP000030766">
    <property type="component" value="Unassembled WGS sequence"/>
</dbReference>
<dbReference type="GO" id="GO:0006355">
    <property type="term" value="P:regulation of DNA-templated transcription"/>
    <property type="evidence" value="ECO:0007669"/>
    <property type="project" value="InterPro"/>
</dbReference>
<feature type="region of interest" description="Disordered" evidence="1">
    <location>
        <begin position="1"/>
        <end position="20"/>
    </location>
</feature>
<dbReference type="VEuPathDB" id="FungiDB:FOZG_18113"/>
<name>W9JET6_FUSOX</name>
<dbReference type="HOGENOM" id="CLU_2831322_0_0_1"/>
<gene>
    <name evidence="2" type="ORF">FOZG_18113</name>
</gene>
<feature type="region of interest" description="Disordered" evidence="1">
    <location>
        <begin position="43"/>
        <end position="66"/>
    </location>
</feature>
<organism evidence="2">
    <name type="scientific">Fusarium oxysporum Fo47</name>
    <dbReference type="NCBI Taxonomy" id="660027"/>
    <lineage>
        <taxon>Eukaryota</taxon>
        <taxon>Fungi</taxon>
        <taxon>Dikarya</taxon>
        <taxon>Ascomycota</taxon>
        <taxon>Pezizomycotina</taxon>
        <taxon>Sordariomycetes</taxon>
        <taxon>Hypocreomycetidae</taxon>
        <taxon>Hypocreales</taxon>
        <taxon>Nectriaceae</taxon>
        <taxon>Fusarium</taxon>
        <taxon>Fusarium oxysporum species complex</taxon>
    </lineage>
</organism>